<protein>
    <recommendedName>
        <fullName evidence="1">DUF6699 domain-containing protein</fullName>
    </recommendedName>
</protein>
<organism evidence="2 3">
    <name type="scientific">Marasmius oreades</name>
    <name type="common">fairy-ring Marasmius</name>
    <dbReference type="NCBI Taxonomy" id="181124"/>
    <lineage>
        <taxon>Eukaryota</taxon>
        <taxon>Fungi</taxon>
        <taxon>Dikarya</taxon>
        <taxon>Basidiomycota</taxon>
        <taxon>Agaricomycotina</taxon>
        <taxon>Agaricomycetes</taxon>
        <taxon>Agaricomycetidae</taxon>
        <taxon>Agaricales</taxon>
        <taxon>Marasmiineae</taxon>
        <taxon>Marasmiaceae</taxon>
        <taxon>Marasmius</taxon>
    </lineage>
</organism>
<evidence type="ECO:0000313" key="2">
    <source>
        <dbReference type="EMBL" id="KAG7087267.1"/>
    </source>
</evidence>
<dbReference type="RefSeq" id="XP_043003738.1">
    <property type="nucleotide sequence ID" value="XM_043158391.1"/>
</dbReference>
<evidence type="ECO:0000259" key="1">
    <source>
        <dbReference type="Pfam" id="PF20415"/>
    </source>
</evidence>
<dbReference type="Proteomes" id="UP001049176">
    <property type="component" value="Chromosome 9"/>
</dbReference>
<comment type="caution">
    <text evidence="2">The sequence shown here is derived from an EMBL/GenBank/DDBJ whole genome shotgun (WGS) entry which is preliminary data.</text>
</comment>
<keyword evidence="3" id="KW-1185">Reference proteome</keyword>
<dbReference type="InterPro" id="IPR046522">
    <property type="entry name" value="DUF6699"/>
</dbReference>
<sequence>MARRTVRFSTELTAISPPTAPDLPTKGDEIIPKIEDVHDILKFKSHPHLTFDVSKDPATVRLLSEALADGMRGEAATTPAVPYVKLVSKFLPWEIEIHSSSSPDGQHSFVSVADVLGGLYCALRIQVTNGEFSECDKQEDVTAAFKERCRLVGVEQGDEAAESQRRKGIRRVDFLRGNLKFCGLTAVAQSPRQLKFSVMK</sequence>
<feature type="domain" description="DUF6699" evidence="1">
    <location>
        <begin position="49"/>
        <end position="186"/>
    </location>
</feature>
<dbReference type="OrthoDB" id="2783256at2759"/>
<evidence type="ECO:0000313" key="3">
    <source>
        <dbReference type="Proteomes" id="UP001049176"/>
    </source>
</evidence>
<dbReference type="EMBL" id="CM032189">
    <property type="protein sequence ID" value="KAG7087267.1"/>
    <property type="molecule type" value="Genomic_DNA"/>
</dbReference>
<dbReference type="AlphaFoldDB" id="A0A9P7RPH5"/>
<accession>A0A9P7RPH5</accession>
<dbReference type="KEGG" id="more:E1B28_013246"/>
<proteinExistence type="predicted"/>
<gene>
    <name evidence="2" type="ORF">E1B28_013246</name>
</gene>
<reference evidence="2" key="1">
    <citation type="journal article" date="2021" name="Genome Biol. Evol.">
        <title>The assembled and annotated genome of the fairy-ring fungus Marasmius oreades.</title>
        <authorList>
            <person name="Hiltunen M."/>
            <person name="Ament-Velasquez S.L."/>
            <person name="Johannesson H."/>
        </authorList>
    </citation>
    <scope>NUCLEOTIDE SEQUENCE</scope>
    <source>
        <strain evidence="2">03SP1</strain>
    </source>
</reference>
<dbReference type="GeneID" id="66082321"/>
<name>A0A9P7RPH5_9AGAR</name>
<dbReference type="Pfam" id="PF20415">
    <property type="entry name" value="DUF6699"/>
    <property type="match status" value="1"/>
</dbReference>